<sequence length="101" mass="11378">MAIDKILERLDSLIIMGEKVLSTRYSTPPEVIMELTIADGVDYVDDVLFRQWRTSSLALLNALPSECVYCREFEAYCKHSSYSDAKEGVAILRAAKEDIEG</sequence>
<dbReference type="EMBL" id="BARV01002647">
    <property type="protein sequence ID" value="GAH94512.1"/>
    <property type="molecule type" value="Genomic_DNA"/>
</dbReference>
<dbReference type="AlphaFoldDB" id="X1JKD3"/>
<organism evidence="1">
    <name type="scientific">marine sediment metagenome</name>
    <dbReference type="NCBI Taxonomy" id="412755"/>
    <lineage>
        <taxon>unclassified sequences</taxon>
        <taxon>metagenomes</taxon>
        <taxon>ecological metagenomes</taxon>
    </lineage>
</organism>
<reference evidence="1" key="1">
    <citation type="journal article" date="2014" name="Front. Microbiol.">
        <title>High frequency of phylogenetically diverse reductive dehalogenase-homologous genes in deep subseafloor sedimentary metagenomes.</title>
        <authorList>
            <person name="Kawai M."/>
            <person name="Futagami T."/>
            <person name="Toyoda A."/>
            <person name="Takaki Y."/>
            <person name="Nishi S."/>
            <person name="Hori S."/>
            <person name="Arai W."/>
            <person name="Tsubouchi T."/>
            <person name="Morono Y."/>
            <person name="Uchiyama I."/>
            <person name="Ito T."/>
            <person name="Fujiyama A."/>
            <person name="Inagaki F."/>
            <person name="Takami H."/>
        </authorList>
    </citation>
    <scope>NUCLEOTIDE SEQUENCE</scope>
    <source>
        <strain evidence="1">Expedition CK06-06</strain>
    </source>
</reference>
<gene>
    <name evidence="1" type="ORF">S06H3_06728</name>
</gene>
<comment type="caution">
    <text evidence="1">The sequence shown here is derived from an EMBL/GenBank/DDBJ whole genome shotgun (WGS) entry which is preliminary data.</text>
</comment>
<evidence type="ECO:0000313" key="1">
    <source>
        <dbReference type="EMBL" id="GAH94512.1"/>
    </source>
</evidence>
<name>X1JKD3_9ZZZZ</name>
<feature type="non-terminal residue" evidence="1">
    <location>
        <position position="101"/>
    </location>
</feature>
<protein>
    <submittedName>
        <fullName evidence="1">Uncharacterized protein</fullName>
    </submittedName>
</protein>
<accession>X1JKD3</accession>
<proteinExistence type="predicted"/>